<dbReference type="Proteomes" id="UP000094379">
    <property type="component" value="Unassembled WGS sequence"/>
</dbReference>
<protein>
    <submittedName>
        <fullName evidence="3">Methylated-DNA--protein-cysteine methyltransferase</fullName>
        <ecNumber evidence="3">2.1.1.63</ecNumber>
    </submittedName>
</protein>
<dbReference type="InterPro" id="IPR036388">
    <property type="entry name" value="WH-like_DNA-bd_sf"/>
</dbReference>
<dbReference type="InterPro" id="IPR036217">
    <property type="entry name" value="MethylDNA_cys_MeTrfase_DNAb"/>
</dbReference>
<keyword evidence="1" id="KW-0227">DNA damage</keyword>
<proteinExistence type="predicted"/>
<dbReference type="GO" id="GO:0003908">
    <property type="term" value="F:methylated-DNA-[protein]-cysteine S-methyltransferase activity"/>
    <property type="evidence" value="ECO:0007669"/>
    <property type="project" value="UniProtKB-EC"/>
</dbReference>
<gene>
    <name evidence="3" type="primary">ogt</name>
    <name evidence="3" type="ORF">A9E74_02722</name>
</gene>
<keyword evidence="4" id="KW-1185">Reference proteome</keyword>
<accession>A0A1E3GN68</accession>
<evidence type="ECO:0000313" key="4">
    <source>
        <dbReference type="Proteomes" id="UP000094379"/>
    </source>
</evidence>
<dbReference type="EC" id="2.1.1.63" evidence="3"/>
<sequence>MNQLTLNEIIWQVVALIPEGKVATYGQIAILCGYPSHARYVGTTLKQLPDDSELPWHRVINAKGEIAFPVGSAAFQRQKSLLQTEGIEFNGNKINLSKYRW</sequence>
<dbReference type="PANTHER" id="PTHR42942:SF1">
    <property type="entry name" value="ALKYLTRANSFERASE-LIKE PROTEIN 1"/>
    <property type="match status" value="1"/>
</dbReference>
<keyword evidence="3" id="KW-0489">Methyltransferase</keyword>
<evidence type="ECO:0000259" key="2">
    <source>
        <dbReference type="Pfam" id="PF01035"/>
    </source>
</evidence>
<dbReference type="SUPFAM" id="SSF46767">
    <property type="entry name" value="Methylated DNA-protein cysteine methyltransferase, C-terminal domain"/>
    <property type="match status" value="1"/>
</dbReference>
<dbReference type="PANTHER" id="PTHR42942">
    <property type="entry name" value="6-O-METHYLGUANINE DNA METHYLTRANSFERASE"/>
    <property type="match status" value="1"/>
</dbReference>
<organism evidence="3 4">
    <name type="scientific">Methylophaga muralis</name>
    <dbReference type="NCBI Taxonomy" id="291169"/>
    <lineage>
        <taxon>Bacteria</taxon>
        <taxon>Pseudomonadati</taxon>
        <taxon>Pseudomonadota</taxon>
        <taxon>Gammaproteobacteria</taxon>
        <taxon>Thiotrichales</taxon>
        <taxon>Piscirickettsiaceae</taxon>
        <taxon>Methylophaga</taxon>
    </lineage>
</organism>
<dbReference type="AlphaFoldDB" id="A0A1E3GN68"/>
<dbReference type="PATRIC" id="fig|291169.3.peg.2754"/>
<dbReference type="EMBL" id="MCRI01000061">
    <property type="protein sequence ID" value="ODN65489.1"/>
    <property type="molecule type" value="Genomic_DNA"/>
</dbReference>
<dbReference type="RefSeq" id="WP_069297069.1">
    <property type="nucleotide sequence ID" value="NZ_MCRI01000061.1"/>
</dbReference>
<dbReference type="Gene3D" id="1.10.10.10">
    <property type="entry name" value="Winged helix-like DNA-binding domain superfamily/Winged helix DNA-binding domain"/>
    <property type="match status" value="1"/>
</dbReference>
<comment type="caution">
    <text evidence="3">The sequence shown here is derived from an EMBL/GenBank/DDBJ whole genome shotgun (WGS) entry which is preliminary data.</text>
</comment>
<reference evidence="3 4" key="1">
    <citation type="submission" date="2016-07" db="EMBL/GenBank/DDBJ databases">
        <title>Draft Genome Sequence of Methylophaga muralis Bur 1.</title>
        <authorList>
            <person name="Vasilenko O.V."/>
            <person name="Doronina N.V."/>
            <person name="Shmareva M.N."/>
            <person name="Tarlachkov S.V."/>
            <person name="Mustakhimov I."/>
            <person name="Trotsenko Y.A."/>
        </authorList>
    </citation>
    <scope>NUCLEOTIDE SEQUENCE [LARGE SCALE GENOMIC DNA]</scope>
    <source>
        <strain evidence="3 4">Bur 1</strain>
    </source>
</reference>
<feature type="domain" description="Methylated-DNA-[protein]-cysteine S-methyltransferase DNA binding" evidence="2">
    <location>
        <begin position="8"/>
        <end position="87"/>
    </location>
</feature>
<keyword evidence="3" id="KW-0808">Transferase</keyword>
<dbReference type="CDD" id="cd06445">
    <property type="entry name" value="ATase"/>
    <property type="match status" value="1"/>
</dbReference>
<dbReference type="Pfam" id="PF01035">
    <property type="entry name" value="DNA_binding_1"/>
    <property type="match status" value="1"/>
</dbReference>
<dbReference type="InterPro" id="IPR052520">
    <property type="entry name" value="ATL_DNA_repair"/>
</dbReference>
<evidence type="ECO:0000256" key="1">
    <source>
        <dbReference type="ARBA" id="ARBA00022763"/>
    </source>
</evidence>
<dbReference type="InterPro" id="IPR014048">
    <property type="entry name" value="MethylDNA_cys_MeTrfase_DNA-bd"/>
</dbReference>
<name>A0A1E3GN68_9GAMM</name>
<dbReference type="GO" id="GO:0006281">
    <property type="term" value="P:DNA repair"/>
    <property type="evidence" value="ECO:0007669"/>
    <property type="project" value="InterPro"/>
</dbReference>
<dbReference type="GO" id="GO:0032259">
    <property type="term" value="P:methylation"/>
    <property type="evidence" value="ECO:0007669"/>
    <property type="project" value="UniProtKB-KW"/>
</dbReference>
<evidence type="ECO:0000313" key="3">
    <source>
        <dbReference type="EMBL" id="ODN65489.1"/>
    </source>
</evidence>